<evidence type="ECO:0000256" key="6">
    <source>
        <dbReference type="ARBA" id="ARBA00022643"/>
    </source>
</evidence>
<dbReference type="AlphaFoldDB" id="A0A2M9C0C7"/>
<feature type="transmembrane region" description="Helical" evidence="15">
    <location>
        <begin position="399"/>
        <end position="415"/>
    </location>
</feature>
<reference evidence="17 18" key="1">
    <citation type="submission" date="2017-11" db="EMBL/GenBank/DDBJ databases">
        <title>Genomic Encyclopedia of Archaeal and Bacterial Type Strains, Phase II (KMG-II): From Individual Species to Whole Genera.</title>
        <authorList>
            <person name="Goeker M."/>
        </authorList>
    </citation>
    <scope>NUCLEOTIDE SEQUENCE [LARGE SCALE GENOMIC DNA]</scope>
    <source>
        <strain evidence="17 18">DSM 25625</strain>
    </source>
</reference>
<feature type="transmembrane region" description="Helical" evidence="15">
    <location>
        <begin position="261"/>
        <end position="282"/>
    </location>
</feature>
<evidence type="ECO:0000256" key="9">
    <source>
        <dbReference type="ARBA" id="ARBA00022741"/>
    </source>
</evidence>
<dbReference type="SMART" id="SM00904">
    <property type="entry name" value="Flavokinase"/>
    <property type="match status" value="1"/>
</dbReference>
<dbReference type="InterPro" id="IPR020846">
    <property type="entry name" value="MFS_dom"/>
</dbReference>
<dbReference type="SUPFAM" id="SSF82114">
    <property type="entry name" value="Riboflavin kinase-like"/>
    <property type="match status" value="1"/>
</dbReference>
<evidence type="ECO:0000256" key="14">
    <source>
        <dbReference type="SAM" id="MobiDB-lite"/>
    </source>
</evidence>
<dbReference type="GO" id="GO:0005524">
    <property type="term" value="F:ATP binding"/>
    <property type="evidence" value="ECO:0007669"/>
    <property type="project" value="UniProtKB-KW"/>
</dbReference>
<dbReference type="PROSITE" id="PS50850">
    <property type="entry name" value="MFS"/>
    <property type="match status" value="1"/>
</dbReference>
<evidence type="ECO:0000256" key="2">
    <source>
        <dbReference type="ARBA" id="ARBA00012105"/>
    </source>
</evidence>
<feature type="transmembrane region" description="Helical" evidence="15">
    <location>
        <begin position="41"/>
        <end position="60"/>
    </location>
</feature>
<keyword evidence="11 15" id="KW-1133">Transmembrane helix</keyword>
<dbReference type="InterPro" id="IPR015865">
    <property type="entry name" value="Riboflavin_kinase_bac/euk"/>
</dbReference>
<comment type="caution">
    <text evidence="17">The sequence shown here is derived from an EMBL/GenBank/DDBJ whole genome shotgun (WGS) entry which is preliminary data.</text>
</comment>
<keyword evidence="9" id="KW-0547">Nucleotide-binding</keyword>
<dbReference type="Proteomes" id="UP000230161">
    <property type="component" value="Unassembled WGS sequence"/>
</dbReference>
<evidence type="ECO:0000256" key="5">
    <source>
        <dbReference type="ARBA" id="ARBA00022630"/>
    </source>
</evidence>
<dbReference type="Gene3D" id="1.20.1250.20">
    <property type="entry name" value="MFS general substrate transporter like domains"/>
    <property type="match status" value="1"/>
</dbReference>
<proteinExistence type="predicted"/>
<dbReference type="EMBL" id="PGFB01000002">
    <property type="protein sequence ID" value="PJJ63772.1"/>
    <property type="molecule type" value="Genomic_DNA"/>
</dbReference>
<dbReference type="GO" id="GO:0009231">
    <property type="term" value="P:riboflavin biosynthetic process"/>
    <property type="evidence" value="ECO:0007669"/>
    <property type="project" value="InterPro"/>
</dbReference>
<keyword evidence="6" id="KW-0288">FMN</keyword>
<dbReference type="EC" id="2.7.1.26" evidence="2"/>
<feature type="transmembrane region" description="Helical" evidence="15">
    <location>
        <begin position="294"/>
        <end position="314"/>
    </location>
</feature>
<evidence type="ECO:0000256" key="15">
    <source>
        <dbReference type="SAM" id="Phobius"/>
    </source>
</evidence>
<protein>
    <recommendedName>
        <fullName evidence="2">riboflavin kinase</fullName>
        <ecNumber evidence="2">2.7.1.26</ecNumber>
    </recommendedName>
</protein>
<sequence length="588" mass="60701">MRAWFALGSLCLGFFMLLLDSTITSVALPALMSELRTTQTLAIWVNSSYLIAYAVPLLIAGRLGDRFGARRVYLAGLAAFTIGSLLCALAPTVEMLIVWRVLQGVGAALMTPQCLTIIRSLFQPPRLAVALGVWGAVGGAATVAGPLLGGFLVGAWGWPAIFAVNLPLGVLAAVAVLVWVPVSARRPARIPVWAMAGNGAGVFALVLGIQGTDSSSAVVAGVPRWLWSLVGVLLVVVVVWAQRRSRENALLPVTLFRSRGFVTASWGAAAAAFVVGSAPIPLMLALQDARGLDVVTASLLIVPMGVVCLLAAPFSAWLNNTVGIRVVALIGAAALVVSIGGTGALVSADAPLWAISAVFAVFGVANSFVWSPFSIATVTTVPRDSVGAASGAFNGMKQLGAVLGSAVTAVVLAAATNAGALLVLAAVGLVSVLAAALLPGRSSADHTRKDADDLALAPLTGVVVAGEGAGHGLGYPTANIALEPPAPTPADGVYLGRFRVQSWGSSRPALISIGSNETFPGREHTVEVHVLDFDGDLYGQRAELVPGELIRLQRAFADAGELIDAMRKDESDARSRLAEQREERTKVA</sequence>
<name>A0A2M9C0C7_9MICO</name>
<dbReference type="InterPro" id="IPR023465">
    <property type="entry name" value="Riboflavin_kinase_dom_sf"/>
</dbReference>
<keyword evidence="3" id="KW-0813">Transport</keyword>
<feature type="transmembrane region" description="Helical" evidence="15">
    <location>
        <begin position="352"/>
        <end position="378"/>
    </location>
</feature>
<feature type="domain" description="Major facilitator superfamily (MFS) profile" evidence="16">
    <location>
        <begin position="6"/>
        <end position="443"/>
    </location>
</feature>
<dbReference type="SUPFAM" id="SSF103473">
    <property type="entry name" value="MFS general substrate transporter"/>
    <property type="match status" value="1"/>
</dbReference>
<dbReference type="PANTHER" id="PTHR42718:SF46">
    <property type="entry name" value="BLR6921 PROTEIN"/>
    <property type="match status" value="1"/>
</dbReference>
<evidence type="ECO:0000313" key="18">
    <source>
        <dbReference type="Proteomes" id="UP000230161"/>
    </source>
</evidence>
<dbReference type="CDD" id="cd17321">
    <property type="entry name" value="MFS_MMR_MDR_like"/>
    <property type="match status" value="1"/>
</dbReference>
<feature type="transmembrane region" description="Helical" evidence="15">
    <location>
        <begin position="224"/>
        <end position="241"/>
    </location>
</feature>
<keyword evidence="18" id="KW-1185">Reference proteome</keyword>
<evidence type="ECO:0000256" key="8">
    <source>
        <dbReference type="ARBA" id="ARBA00022692"/>
    </source>
</evidence>
<accession>A0A2M9C0C7</accession>
<evidence type="ECO:0000256" key="4">
    <source>
        <dbReference type="ARBA" id="ARBA00022475"/>
    </source>
</evidence>
<evidence type="ECO:0000256" key="7">
    <source>
        <dbReference type="ARBA" id="ARBA00022679"/>
    </source>
</evidence>
<feature type="region of interest" description="Disordered" evidence="14">
    <location>
        <begin position="568"/>
        <end position="588"/>
    </location>
</feature>
<dbReference type="InterPro" id="IPR036259">
    <property type="entry name" value="MFS_trans_sf"/>
</dbReference>
<feature type="transmembrane region" description="Helical" evidence="15">
    <location>
        <begin position="97"/>
        <end position="115"/>
    </location>
</feature>
<dbReference type="GO" id="GO:0022857">
    <property type="term" value="F:transmembrane transporter activity"/>
    <property type="evidence" value="ECO:0007669"/>
    <property type="project" value="InterPro"/>
</dbReference>
<keyword evidence="5" id="KW-0285">Flavoprotein</keyword>
<evidence type="ECO:0000256" key="13">
    <source>
        <dbReference type="ARBA" id="ARBA00047880"/>
    </source>
</evidence>
<gene>
    <name evidence="17" type="ORF">CLV54_1447</name>
</gene>
<keyword evidence="12 15" id="KW-0472">Membrane</keyword>
<dbReference type="InterPro" id="IPR011701">
    <property type="entry name" value="MFS"/>
</dbReference>
<evidence type="ECO:0000313" key="17">
    <source>
        <dbReference type="EMBL" id="PJJ63772.1"/>
    </source>
</evidence>
<dbReference type="Pfam" id="PF07690">
    <property type="entry name" value="MFS_1"/>
    <property type="match status" value="1"/>
</dbReference>
<keyword evidence="10" id="KW-0067">ATP-binding</keyword>
<keyword evidence="8 15" id="KW-0812">Transmembrane</keyword>
<feature type="transmembrane region" description="Helical" evidence="15">
    <location>
        <begin position="72"/>
        <end position="91"/>
    </location>
</feature>
<evidence type="ECO:0000256" key="1">
    <source>
        <dbReference type="ARBA" id="ARBA00004651"/>
    </source>
</evidence>
<evidence type="ECO:0000256" key="11">
    <source>
        <dbReference type="ARBA" id="ARBA00022989"/>
    </source>
</evidence>
<feature type="transmembrane region" description="Helical" evidence="15">
    <location>
        <begin position="192"/>
        <end position="212"/>
    </location>
</feature>
<dbReference type="PANTHER" id="PTHR42718">
    <property type="entry name" value="MAJOR FACILITATOR SUPERFAMILY MULTIDRUG TRANSPORTER MFSC"/>
    <property type="match status" value="1"/>
</dbReference>
<dbReference type="OrthoDB" id="7375466at2"/>
<comment type="subcellular location">
    <subcellularLocation>
        <location evidence="1">Cell membrane</location>
        <topology evidence="1">Multi-pass membrane protein</topology>
    </subcellularLocation>
</comment>
<feature type="transmembrane region" description="Helical" evidence="15">
    <location>
        <begin position="160"/>
        <end position="180"/>
    </location>
</feature>
<comment type="catalytic activity">
    <reaction evidence="13">
        <text>riboflavin + ATP = FMN + ADP + H(+)</text>
        <dbReference type="Rhea" id="RHEA:14357"/>
        <dbReference type="ChEBI" id="CHEBI:15378"/>
        <dbReference type="ChEBI" id="CHEBI:30616"/>
        <dbReference type="ChEBI" id="CHEBI:57986"/>
        <dbReference type="ChEBI" id="CHEBI:58210"/>
        <dbReference type="ChEBI" id="CHEBI:456216"/>
        <dbReference type="EC" id="2.7.1.26"/>
    </reaction>
</comment>
<feature type="transmembrane region" description="Helical" evidence="15">
    <location>
        <begin position="326"/>
        <end position="346"/>
    </location>
</feature>
<dbReference type="GO" id="GO:0008531">
    <property type="term" value="F:riboflavin kinase activity"/>
    <property type="evidence" value="ECO:0007669"/>
    <property type="project" value="UniProtKB-EC"/>
</dbReference>
<keyword evidence="7" id="KW-0808">Transferase</keyword>
<dbReference type="Gene3D" id="1.20.1720.10">
    <property type="entry name" value="Multidrug resistance protein D"/>
    <property type="match status" value="1"/>
</dbReference>
<dbReference type="PRINTS" id="PR01036">
    <property type="entry name" value="TCRTETB"/>
</dbReference>
<feature type="transmembrane region" description="Helical" evidence="15">
    <location>
        <begin position="421"/>
        <end position="439"/>
    </location>
</feature>
<keyword evidence="4" id="KW-1003">Cell membrane</keyword>
<dbReference type="Pfam" id="PF01687">
    <property type="entry name" value="Flavokinase"/>
    <property type="match status" value="1"/>
</dbReference>
<dbReference type="RefSeq" id="WP_100344420.1">
    <property type="nucleotide sequence ID" value="NZ_PGFB01000002.1"/>
</dbReference>
<evidence type="ECO:0000256" key="12">
    <source>
        <dbReference type="ARBA" id="ARBA00023136"/>
    </source>
</evidence>
<evidence type="ECO:0000256" key="3">
    <source>
        <dbReference type="ARBA" id="ARBA00022448"/>
    </source>
</evidence>
<feature type="transmembrane region" description="Helical" evidence="15">
    <location>
        <begin position="127"/>
        <end position="148"/>
    </location>
</feature>
<evidence type="ECO:0000259" key="16">
    <source>
        <dbReference type="PROSITE" id="PS50850"/>
    </source>
</evidence>
<dbReference type="GO" id="GO:0005886">
    <property type="term" value="C:plasma membrane"/>
    <property type="evidence" value="ECO:0007669"/>
    <property type="project" value="UniProtKB-SubCell"/>
</dbReference>
<organism evidence="17 18">
    <name type="scientific">Compostimonas suwonensis</name>
    <dbReference type="NCBI Taxonomy" id="1048394"/>
    <lineage>
        <taxon>Bacteria</taxon>
        <taxon>Bacillati</taxon>
        <taxon>Actinomycetota</taxon>
        <taxon>Actinomycetes</taxon>
        <taxon>Micrococcales</taxon>
        <taxon>Microbacteriaceae</taxon>
        <taxon>Compostimonas</taxon>
    </lineage>
</organism>
<dbReference type="Gene3D" id="2.40.30.30">
    <property type="entry name" value="Riboflavin kinase-like"/>
    <property type="match status" value="1"/>
</dbReference>
<evidence type="ECO:0000256" key="10">
    <source>
        <dbReference type="ARBA" id="ARBA00022840"/>
    </source>
</evidence>